<dbReference type="Gene3D" id="3.50.50.60">
    <property type="entry name" value="FAD/NAD(P)-binding domain"/>
    <property type="match status" value="2"/>
</dbReference>
<dbReference type="PANTHER" id="PTHR43400">
    <property type="entry name" value="FUMARATE REDUCTASE"/>
    <property type="match status" value="1"/>
</dbReference>
<accession>A0A1G6C6R8</accession>
<evidence type="ECO:0000313" key="7">
    <source>
        <dbReference type="Proteomes" id="UP000199228"/>
    </source>
</evidence>
<reference evidence="6 7" key="1">
    <citation type="submission" date="2016-10" db="EMBL/GenBank/DDBJ databases">
        <authorList>
            <person name="de Groot N.N."/>
        </authorList>
    </citation>
    <scope>NUCLEOTIDE SEQUENCE [LARGE SCALE GENOMIC DNA]</scope>
    <source>
        <strain evidence="6 7">DSM 3217</strain>
    </source>
</reference>
<dbReference type="PANTHER" id="PTHR43400:SF10">
    <property type="entry name" value="3-OXOSTEROID 1-DEHYDROGENASE"/>
    <property type="match status" value="1"/>
</dbReference>
<dbReference type="EMBL" id="FMXR01000016">
    <property type="protein sequence ID" value="SDB28580.1"/>
    <property type="molecule type" value="Genomic_DNA"/>
</dbReference>
<dbReference type="STRING" id="1732.SAMN02910417_02127"/>
<organism evidence="6 7">
    <name type="scientific">Eubacterium oxidoreducens</name>
    <dbReference type="NCBI Taxonomy" id="1732"/>
    <lineage>
        <taxon>Bacteria</taxon>
        <taxon>Bacillati</taxon>
        <taxon>Bacillota</taxon>
        <taxon>Clostridia</taxon>
        <taxon>Eubacteriales</taxon>
        <taxon>Eubacteriaceae</taxon>
        <taxon>Eubacterium</taxon>
    </lineage>
</organism>
<dbReference type="InterPro" id="IPR036188">
    <property type="entry name" value="FAD/NAD-bd_sf"/>
</dbReference>
<proteinExistence type="predicted"/>
<protein>
    <submittedName>
        <fullName evidence="6">Fumarate reductase flavoprotein subunit</fullName>
    </submittedName>
</protein>
<evidence type="ECO:0000313" key="6">
    <source>
        <dbReference type="EMBL" id="SDB28580.1"/>
    </source>
</evidence>
<sequence length="486" mass="53827">MKTMETDVIVVAAGPAGLAAAVTVGEAGLDSIVFEKANTTGGAANMGMGPLGLETKIQKRQFDSITKDEAYDIHMKYTHYQVDADLVQTYFDKSSDTIEWLEDLGVEFAGAFRYFAESAATWHIVKPENGVIGPRAAGPMVRILTDKAKELGSEIFLETPVKELIMEDGKCVGVKAVDKDGEEIEARAKAVIVATGGFGTNAEMLKENFGYNLWEDFFPFNVPGTSGDGLNMMWNVGAMKYGANVEKIYQLKDNMNYFLLDAVLRQPNLLINQRGDRFMNEDRMGNTTFTGNAIDIQPGNYAYCIMDDGILKYYKKNGPDIFDIVHPEEAFMQVEPEFERAVEEGYDGYFEAESIEELAEKLGIDPEKLEETIEDYNDMCDCGYDSQFNKNPKFLHPITGKGKYRVGKFYVAAYGTIGGVRVNKYCEVFDNNEQIIPGLYSAGNDANTLYGDSYNFTLPGNSMGWAVNSGRMAGESAADYIDELDD</sequence>
<name>A0A1G6C6R8_EUBOX</name>
<dbReference type="PRINTS" id="PR00411">
    <property type="entry name" value="PNDRDTASEI"/>
</dbReference>
<dbReference type="SUPFAM" id="SSF51905">
    <property type="entry name" value="FAD/NAD(P)-binding domain"/>
    <property type="match status" value="1"/>
</dbReference>
<dbReference type="OrthoDB" id="9806724at2"/>
<dbReference type="InterPro" id="IPR050315">
    <property type="entry name" value="FAD-oxidoreductase_2"/>
</dbReference>
<keyword evidence="3" id="KW-0274">FAD</keyword>
<gene>
    <name evidence="6" type="ORF">SAMN02910417_02127</name>
</gene>
<evidence type="ECO:0000256" key="2">
    <source>
        <dbReference type="ARBA" id="ARBA00022630"/>
    </source>
</evidence>
<dbReference type="InterPro" id="IPR003953">
    <property type="entry name" value="FAD-dep_OxRdtase_2_FAD-bd"/>
</dbReference>
<dbReference type="RefSeq" id="WP_090174339.1">
    <property type="nucleotide sequence ID" value="NZ_FMXR01000016.1"/>
</dbReference>
<feature type="domain" description="FAD-dependent oxidoreductase 2 FAD-binding" evidence="5">
    <location>
        <begin position="7"/>
        <end position="453"/>
    </location>
</feature>
<keyword evidence="2" id="KW-0285">Flavoprotein</keyword>
<dbReference type="GO" id="GO:0008202">
    <property type="term" value="P:steroid metabolic process"/>
    <property type="evidence" value="ECO:0007669"/>
    <property type="project" value="UniProtKB-ARBA"/>
</dbReference>
<evidence type="ECO:0000256" key="4">
    <source>
        <dbReference type="ARBA" id="ARBA00023002"/>
    </source>
</evidence>
<comment type="cofactor">
    <cofactor evidence="1">
        <name>FAD</name>
        <dbReference type="ChEBI" id="CHEBI:57692"/>
    </cofactor>
</comment>
<dbReference type="Gene3D" id="3.90.700.10">
    <property type="entry name" value="Succinate dehydrogenase/fumarate reductase flavoprotein, catalytic domain"/>
    <property type="match status" value="1"/>
</dbReference>
<dbReference type="GO" id="GO:0033765">
    <property type="term" value="F:steroid dehydrogenase activity, acting on the CH-CH group of donors"/>
    <property type="evidence" value="ECO:0007669"/>
    <property type="project" value="UniProtKB-ARBA"/>
</dbReference>
<dbReference type="Proteomes" id="UP000199228">
    <property type="component" value="Unassembled WGS sequence"/>
</dbReference>
<evidence type="ECO:0000256" key="3">
    <source>
        <dbReference type="ARBA" id="ARBA00022827"/>
    </source>
</evidence>
<dbReference type="Pfam" id="PF00890">
    <property type="entry name" value="FAD_binding_2"/>
    <property type="match status" value="1"/>
</dbReference>
<dbReference type="AlphaFoldDB" id="A0A1G6C6R8"/>
<evidence type="ECO:0000256" key="1">
    <source>
        <dbReference type="ARBA" id="ARBA00001974"/>
    </source>
</evidence>
<dbReference type="InterPro" id="IPR027477">
    <property type="entry name" value="Succ_DH/fumarate_Rdtase_cat_sf"/>
</dbReference>
<keyword evidence="7" id="KW-1185">Reference proteome</keyword>
<evidence type="ECO:0000259" key="5">
    <source>
        <dbReference type="Pfam" id="PF00890"/>
    </source>
</evidence>
<dbReference type="SUPFAM" id="SSF56425">
    <property type="entry name" value="Succinate dehydrogenase/fumarate reductase flavoprotein, catalytic domain"/>
    <property type="match status" value="1"/>
</dbReference>
<keyword evidence="4" id="KW-0560">Oxidoreductase</keyword>